<dbReference type="Pfam" id="PF00155">
    <property type="entry name" value="Aminotran_1_2"/>
    <property type="match status" value="1"/>
</dbReference>
<dbReference type="InterPro" id="IPR015421">
    <property type="entry name" value="PyrdxlP-dep_Trfase_major"/>
</dbReference>
<evidence type="ECO:0000313" key="9">
    <source>
        <dbReference type="Proteomes" id="UP000198460"/>
    </source>
</evidence>
<keyword evidence="5 6" id="KW-0663">Pyridoxal phosphate</keyword>
<dbReference type="PROSITE" id="PS00599">
    <property type="entry name" value="AA_TRANSFER_CLASS_2"/>
    <property type="match status" value="1"/>
</dbReference>
<keyword evidence="3 8" id="KW-0032">Aminotransferase</keyword>
<evidence type="ECO:0000259" key="7">
    <source>
        <dbReference type="Pfam" id="PF00155"/>
    </source>
</evidence>
<dbReference type="CDD" id="cd00609">
    <property type="entry name" value="AAT_like"/>
    <property type="match status" value="1"/>
</dbReference>
<protein>
    <submittedName>
        <fullName evidence="8">Biosynthetic Aromatic amino acid aminotransferase beta @ Histidinol-phosphate aminotransferase</fullName>
        <ecNumber evidence="8">2.6.1.57</ecNumber>
        <ecNumber evidence="8">2.6.1.9</ecNumber>
    </submittedName>
</protein>
<dbReference type="InterPro" id="IPR001917">
    <property type="entry name" value="Aminotrans_II_pyridoxalP_BS"/>
</dbReference>
<dbReference type="Gene3D" id="3.40.640.10">
    <property type="entry name" value="Type I PLP-dependent aspartate aminotransferase-like (Major domain)"/>
    <property type="match status" value="1"/>
</dbReference>
<dbReference type="Proteomes" id="UP000198460">
    <property type="component" value="Unassembled WGS sequence"/>
</dbReference>
<proteinExistence type="inferred from homology"/>
<evidence type="ECO:0000313" key="8">
    <source>
        <dbReference type="EMBL" id="SMF99911.1"/>
    </source>
</evidence>
<sequence length="272" mass="30169">MCSEYSFSFYSIASSMTGAEVRFVSSKYYGHDVDALLEAAADAQVIFLDNPCNPTGRYLNEVTMRSLLQHIPESTLLVVDEAYAEYATSPDFKSCIGFVDQYPNLVVVRTLSKAYGLAGLRLGYGISNPMLIGQLEHTRPPFNINALTAELARMALEDADFIAACRSHNAAERRRLQTHPVIAPYCVAASEGNFLLLKTPDGSNIVERLRKHHVHVRGFREYPDHIRVTIGTVQENQAFIDAFSKVIASVTAETLHREVDLPSPNQRVCNTG</sequence>
<organism evidence="8 9">
    <name type="scientific">Burkholderia singularis</name>
    <dbReference type="NCBI Taxonomy" id="1503053"/>
    <lineage>
        <taxon>Bacteria</taxon>
        <taxon>Pseudomonadati</taxon>
        <taxon>Pseudomonadota</taxon>
        <taxon>Betaproteobacteria</taxon>
        <taxon>Burkholderiales</taxon>
        <taxon>Burkholderiaceae</taxon>
        <taxon>Burkholderia</taxon>
        <taxon>pseudomallei group</taxon>
    </lineage>
</organism>
<dbReference type="PANTHER" id="PTHR43643:SF3">
    <property type="entry name" value="HISTIDINOL-PHOSPHATE AMINOTRANSFERASE"/>
    <property type="match status" value="1"/>
</dbReference>
<gene>
    <name evidence="8" type="ORF">BSIN_3099</name>
</gene>
<dbReference type="EC" id="2.6.1.9" evidence="8"/>
<evidence type="ECO:0000256" key="2">
    <source>
        <dbReference type="ARBA" id="ARBA00007970"/>
    </source>
</evidence>
<evidence type="ECO:0000256" key="3">
    <source>
        <dbReference type="ARBA" id="ARBA00022576"/>
    </source>
</evidence>
<dbReference type="InterPro" id="IPR015424">
    <property type="entry name" value="PyrdxlP-dep_Trfase"/>
</dbReference>
<dbReference type="SUPFAM" id="SSF53383">
    <property type="entry name" value="PLP-dependent transferases"/>
    <property type="match status" value="1"/>
</dbReference>
<comment type="similarity">
    <text evidence="2">Belongs to the class-II pyridoxal-phosphate-dependent aminotransferase family. Histidinol-phosphate aminotransferase subfamily.</text>
</comment>
<keyword evidence="4 8" id="KW-0808">Transferase</keyword>
<name>A0A238H3L2_9BURK</name>
<evidence type="ECO:0000256" key="5">
    <source>
        <dbReference type="ARBA" id="ARBA00022898"/>
    </source>
</evidence>
<dbReference type="Gene3D" id="3.90.1150.10">
    <property type="entry name" value="Aspartate Aminotransferase, domain 1"/>
    <property type="match status" value="1"/>
</dbReference>
<dbReference type="InterPro" id="IPR050106">
    <property type="entry name" value="HistidinolP_aminotransfase"/>
</dbReference>
<feature type="domain" description="Aminotransferase class I/classII large" evidence="7">
    <location>
        <begin position="4"/>
        <end position="242"/>
    </location>
</feature>
<dbReference type="EMBL" id="FXAN01000046">
    <property type="protein sequence ID" value="SMF99911.1"/>
    <property type="molecule type" value="Genomic_DNA"/>
</dbReference>
<dbReference type="GO" id="GO:0030170">
    <property type="term" value="F:pyridoxal phosphate binding"/>
    <property type="evidence" value="ECO:0007669"/>
    <property type="project" value="InterPro"/>
</dbReference>
<evidence type="ECO:0000256" key="6">
    <source>
        <dbReference type="RuleBase" id="RU003693"/>
    </source>
</evidence>
<dbReference type="GO" id="GO:0004400">
    <property type="term" value="F:histidinol-phosphate transaminase activity"/>
    <property type="evidence" value="ECO:0007669"/>
    <property type="project" value="UniProtKB-EC"/>
</dbReference>
<dbReference type="InterPro" id="IPR004839">
    <property type="entry name" value="Aminotransferase_I/II_large"/>
</dbReference>
<comment type="cofactor">
    <cofactor evidence="1 6">
        <name>pyridoxal 5'-phosphate</name>
        <dbReference type="ChEBI" id="CHEBI:597326"/>
    </cofactor>
</comment>
<dbReference type="InterPro" id="IPR015422">
    <property type="entry name" value="PyrdxlP-dep_Trfase_small"/>
</dbReference>
<dbReference type="PANTHER" id="PTHR43643">
    <property type="entry name" value="HISTIDINOL-PHOSPHATE AMINOTRANSFERASE 2"/>
    <property type="match status" value="1"/>
</dbReference>
<dbReference type="EC" id="2.6.1.57" evidence="8"/>
<accession>A0A238H3L2</accession>
<reference evidence="8 9" key="1">
    <citation type="submission" date="2017-04" db="EMBL/GenBank/DDBJ databases">
        <authorList>
            <person name="Afonso C.L."/>
            <person name="Miller P.J."/>
            <person name="Scott M.A."/>
            <person name="Spackman E."/>
            <person name="Goraichik I."/>
            <person name="Dimitrov K.M."/>
            <person name="Suarez D.L."/>
            <person name="Swayne D.E."/>
        </authorList>
    </citation>
    <scope>NUCLEOTIDE SEQUENCE [LARGE SCALE GENOMIC DNA]</scope>
    <source>
        <strain evidence="8">LMG 28154</strain>
    </source>
</reference>
<evidence type="ECO:0000256" key="4">
    <source>
        <dbReference type="ARBA" id="ARBA00022679"/>
    </source>
</evidence>
<evidence type="ECO:0000256" key="1">
    <source>
        <dbReference type="ARBA" id="ARBA00001933"/>
    </source>
</evidence>
<dbReference type="AlphaFoldDB" id="A0A238H3L2"/>